<dbReference type="AlphaFoldDB" id="A0A8H4EPR1"/>
<comment type="caution">
    <text evidence="4">The sequence shown here is derived from an EMBL/GenBank/DDBJ whole genome shotgun (WGS) entry which is preliminary data.</text>
</comment>
<evidence type="ECO:0000313" key="4">
    <source>
        <dbReference type="EMBL" id="KAF0531110.1"/>
    </source>
</evidence>
<sequence>MGNSIFTRIKHTSEVIEITERRLKVLITGGCGFIGKNLAKYLHNRGDHVRIVDISRDLAENPETYCTEFILGDLRDLSTCHKAVKDVNWVFHFASNVGGIEYVHELNNFIAYKNDHLITVNIAQASIEAGIDKFFYASSACIYPEEKQLNSGESSNNDESGPNPQSLYAREKLNSEFVLMESINSTKLRIARFQNNIFGKGNNWIGEKENALAALIRKVICSIKEEGYYKIEILGSGDQCRNFLYIDDCIDAIIKLVESDYSKPLNIGSENAISIRELAYIAFETIGITREQVKLITDENKPDVQNRNSDNTLIKQVLNWSPKTSIRKGIERTTMWIKDEIETNINKCENESMRKEMKENYRKQSNVAKTLKEGIKFGNLLPITSRGLESPEDCLYNLHNFAQSVYETTQVDTMGINGIKFSLKFFIGIDKDDALFHPIKNNIAEQILKEHGLIDVETREFDLPPGSICTIWHDLAIDAYNQMCDYIVLLGDDIIIESTNWMSKIHEEFIKISNEKKVPCGFGIVAFTEITFPGFPTFPVMSRLQIDIFNGEPFPPVFSNQDADPFLFHVSQIWLFCNAEKNQTNESYRRQDLKKFEHDAFIRIRVQGKNLGASEARNRGLAESNADYVLFLDDDVIPQPDILIESEKMIRKYPKACGFVGCTKFPDPSKTIFTSAVKMAGITYFWDIAEDIEEDVPWGVTANLLVRRCKDFKFDINFPKTGGGEDIDFCLQLKEFFIKNIPNGEVFRGAPSIKAVHPWWNNGKRTYLRFATWAYGDGKLIKMYPEHVYRDNFPNSAELLLIHVPFFIIFLLTKILINNQILNKLTFITTVSMLLVIVANMIFDVIRFVILEQESYVPNLKGYRRIIAAAESSIVRIASESGRLYGILCRK</sequence>
<keyword evidence="5" id="KW-1185">Reference proteome</keyword>
<keyword evidence="1" id="KW-1133">Transmembrane helix</keyword>
<dbReference type="PANTHER" id="PTHR43245">
    <property type="entry name" value="BIFUNCTIONAL POLYMYXIN RESISTANCE PROTEIN ARNA"/>
    <property type="match status" value="1"/>
</dbReference>
<name>A0A8H4EPR1_GIGMA</name>
<evidence type="ECO:0000313" key="5">
    <source>
        <dbReference type="Proteomes" id="UP000439903"/>
    </source>
</evidence>
<proteinExistence type="predicted"/>
<accession>A0A8H4EPR1</accession>
<dbReference type="Pfam" id="PF00535">
    <property type="entry name" value="Glycos_transf_2"/>
    <property type="match status" value="1"/>
</dbReference>
<dbReference type="Gene3D" id="3.90.25.10">
    <property type="entry name" value="UDP-galactose 4-epimerase, domain 1"/>
    <property type="match status" value="1"/>
</dbReference>
<dbReference type="Gene3D" id="3.40.50.720">
    <property type="entry name" value="NAD(P)-binding Rossmann-like Domain"/>
    <property type="match status" value="1"/>
</dbReference>
<gene>
    <name evidence="4" type="ORF">F8M41_011940</name>
</gene>
<feature type="transmembrane region" description="Helical" evidence="1">
    <location>
        <begin position="799"/>
        <end position="817"/>
    </location>
</feature>
<dbReference type="Gene3D" id="3.90.550.10">
    <property type="entry name" value="Spore Coat Polysaccharide Biosynthesis Protein SpsA, Chain A"/>
    <property type="match status" value="1"/>
</dbReference>
<reference evidence="4 5" key="1">
    <citation type="journal article" date="2019" name="Environ. Microbiol.">
        <title>At the nexus of three kingdoms: the genome of the mycorrhizal fungus Gigaspora margarita provides insights into plant, endobacterial and fungal interactions.</title>
        <authorList>
            <person name="Venice F."/>
            <person name="Ghignone S."/>
            <person name="Salvioli di Fossalunga A."/>
            <person name="Amselem J."/>
            <person name="Novero M."/>
            <person name="Xianan X."/>
            <person name="Sedzielewska Toro K."/>
            <person name="Morin E."/>
            <person name="Lipzen A."/>
            <person name="Grigoriev I.V."/>
            <person name="Henrissat B."/>
            <person name="Martin F.M."/>
            <person name="Bonfante P."/>
        </authorList>
    </citation>
    <scope>NUCLEOTIDE SEQUENCE [LARGE SCALE GENOMIC DNA]</scope>
    <source>
        <strain evidence="4 5">BEG34</strain>
    </source>
</reference>
<dbReference type="InterPro" id="IPR050177">
    <property type="entry name" value="Lipid_A_modif_metabolic_enz"/>
</dbReference>
<keyword evidence="4" id="KW-0808">Transferase</keyword>
<feature type="transmembrane region" description="Helical" evidence="1">
    <location>
        <begin position="829"/>
        <end position="850"/>
    </location>
</feature>
<dbReference type="SUPFAM" id="SSF51735">
    <property type="entry name" value="NAD(P)-binding Rossmann-fold domains"/>
    <property type="match status" value="1"/>
</dbReference>
<dbReference type="InterPro" id="IPR036291">
    <property type="entry name" value="NAD(P)-bd_dom_sf"/>
</dbReference>
<organism evidence="4 5">
    <name type="scientific">Gigaspora margarita</name>
    <dbReference type="NCBI Taxonomy" id="4874"/>
    <lineage>
        <taxon>Eukaryota</taxon>
        <taxon>Fungi</taxon>
        <taxon>Fungi incertae sedis</taxon>
        <taxon>Mucoromycota</taxon>
        <taxon>Glomeromycotina</taxon>
        <taxon>Glomeromycetes</taxon>
        <taxon>Diversisporales</taxon>
        <taxon>Gigasporaceae</taxon>
        <taxon>Gigaspora</taxon>
    </lineage>
</organism>
<dbReference type="GO" id="GO:0016740">
    <property type="term" value="F:transferase activity"/>
    <property type="evidence" value="ECO:0007669"/>
    <property type="project" value="UniProtKB-KW"/>
</dbReference>
<dbReference type="CDD" id="cd00761">
    <property type="entry name" value="Glyco_tranf_GTA_type"/>
    <property type="match status" value="1"/>
</dbReference>
<keyword evidence="1" id="KW-0812">Transmembrane</keyword>
<dbReference type="InterPro" id="IPR001173">
    <property type="entry name" value="Glyco_trans_2-like"/>
</dbReference>
<dbReference type="EMBL" id="WTPW01000244">
    <property type="protein sequence ID" value="KAF0531110.1"/>
    <property type="molecule type" value="Genomic_DNA"/>
</dbReference>
<feature type="domain" description="Glycosyltransferase 2-like" evidence="2">
    <location>
        <begin position="593"/>
        <end position="655"/>
    </location>
</feature>
<evidence type="ECO:0000256" key="1">
    <source>
        <dbReference type="SAM" id="Phobius"/>
    </source>
</evidence>
<dbReference type="InterPro" id="IPR001509">
    <property type="entry name" value="Epimerase_deHydtase"/>
</dbReference>
<evidence type="ECO:0000259" key="3">
    <source>
        <dbReference type="Pfam" id="PF01370"/>
    </source>
</evidence>
<dbReference type="Pfam" id="PF01370">
    <property type="entry name" value="Epimerase"/>
    <property type="match status" value="1"/>
</dbReference>
<dbReference type="SUPFAM" id="SSF53448">
    <property type="entry name" value="Nucleotide-diphospho-sugar transferases"/>
    <property type="match status" value="1"/>
</dbReference>
<evidence type="ECO:0000259" key="2">
    <source>
        <dbReference type="Pfam" id="PF00535"/>
    </source>
</evidence>
<dbReference type="InterPro" id="IPR029044">
    <property type="entry name" value="Nucleotide-diphossugar_trans"/>
</dbReference>
<keyword evidence="1" id="KW-0472">Membrane</keyword>
<dbReference type="PANTHER" id="PTHR43245:SF13">
    <property type="entry name" value="UDP-D-APIOSE_UDP-D-XYLOSE SYNTHASE 2"/>
    <property type="match status" value="1"/>
</dbReference>
<feature type="domain" description="NAD-dependent epimerase/dehydratase" evidence="3">
    <location>
        <begin position="25"/>
        <end position="268"/>
    </location>
</feature>
<dbReference type="Proteomes" id="UP000439903">
    <property type="component" value="Unassembled WGS sequence"/>
</dbReference>
<protein>
    <submittedName>
        <fullName evidence="4">Glycosyltransferase family 2 protein</fullName>
    </submittedName>
</protein>
<dbReference type="OrthoDB" id="331544at2759"/>